<keyword evidence="3" id="KW-1185">Reference proteome</keyword>
<dbReference type="AlphaFoldDB" id="A0A9W7D4X4"/>
<evidence type="ECO:0000313" key="3">
    <source>
        <dbReference type="Proteomes" id="UP001165121"/>
    </source>
</evidence>
<name>A0A9W7D4X4_9STRA</name>
<dbReference type="Proteomes" id="UP001165121">
    <property type="component" value="Unassembled WGS sequence"/>
</dbReference>
<gene>
    <name evidence="2" type="ORF">Pfra01_002093900</name>
</gene>
<protein>
    <submittedName>
        <fullName evidence="2">Unnamed protein product</fullName>
    </submittedName>
</protein>
<dbReference type="EMBL" id="BSXT01002928">
    <property type="protein sequence ID" value="GMF51645.1"/>
    <property type="molecule type" value="Genomic_DNA"/>
</dbReference>
<evidence type="ECO:0000256" key="1">
    <source>
        <dbReference type="SAM" id="MobiDB-lite"/>
    </source>
</evidence>
<organism evidence="2 3">
    <name type="scientific">Phytophthora fragariaefolia</name>
    <dbReference type="NCBI Taxonomy" id="1490495"/>
    <lineage>
        <taxon>Eukaryota</taxon>
        <taxon>Sar</taxon>
        <taxon>Stramenopiles</taxon>
        <taxon>Oomycota</taxon>
        <taxon>Peronosporomycetes</taxon>
        <taxon>Peronosporales</taxon>
        <taxon>Peronosporaceae</taxon>
        <taxon>Phytophthora</taxon>
    </lineage>
</organism>
<accession>A0A9W7D4X4</accession>
<evidence type="ECO:0000313" key="2">
    <source>
        <dbReference type="EMBL" id="GMF51645.1"/>
    </source>
</evidence>
<feature type="region of interest" description="Disordered" evidence="1">
    <location>
        <begin position="69"/>
        <end position="106"/>
    </location>
</feature>
<comment type="caution">
    <text evidence="2">The sequence shown here is derived from an EMBL/GenBank/DDBJ whole genome shotgun (WGS) entry which is preliminary data.</text>
</comment>
<proteinExistence type="predicted"/>
<reference evidence="2" key="1">
    <citation type="submission" date="2023-04" db="EMBL/GenBank/DDBJ databases">
        <title>Phytophthora fragariaefolia NBRC 109709.</title>
        <authorList>
            <person name="Ichikawa N."/>
            <person name="Sato H."/>
            <person name="Tonouchi N."/>
        </authorList>
    </citation>
    <scope>NUCLEOTIDE SEQUENCE</scope>
    <source>
        <strain evidence="2">NBRC 109709</strain>
    </source>
</reference>
<feature type="region of interest" description="Disordered" evidence="1">
    <location>
        <begin position="1"/>
        <end position="29"/>
    </location>
</feature>
<feature type="compositionally biased region" description="Basic residues" evidence="1">
    <location>
        <begin position="90"/>
        <end position="105"/>
    </location>
</feature>
<sequence>MSVITTRVDHGRPAQCSEHGIGDGEDPPWVQLPPYGVTSRLAMTRVSQPSNDPLLGAALSWLDLLQQSQSPLESNDADSSDENSGSTDRKRPKRDKTTTHGKKRRTTYEIRKQQKSDLVTEVAKLRSSSNCSTVLTESGPSGKGWYRQLPKKTQQHWSLLSEAFLDYYCSKFDQSARTRYYSARRKENEPICDFLIRLNGYARTAKFQYEKGGADAVDHVEQFLLNCGDDGIMDLLYPLQLADIQRVEQIINKKILGEKRKKQRDRLVASRVGKLGVMMGLRAEIRANLVGAATRATRPAVLALTDSAATVVRTQTTAGIMWMLEQSVIGPLGTATRLPVVATAAIAAQLAEMIEASANAPTTGIAETAEMTTVRVPMTAEIDAETRLSDPAMVLVQHAEAAGTQHTSAIGGAKFCQQVHDAGRCEMFQRLEKLTKFVRTSVDKSAVPADLHDIYEPRYLNSAARQH</sequence>